<dbReference type="EMBL" id="VUJX02000007">
    <property type="protein sequence ID" value="KAL0933898.1"/>
    <property type="molecule type" value="Genomic_DNA"/>
</dbReference>
<sequence>MASTPSIDVDLKVQQALESTRFKALTLKKLPGGSVNWIYLATLSKALDDGTTKVLVKHGETYMATKPDFALTLIRCHIEVETLRSLSGSSLFDKSTDAHTFVVRTPNLFYFDDKSTTQIQEYLPNGIDLKSYVLQHFSAPTPQPLEPKCRQLGKALGTWLRAFVEWSAQQVKHRELVALNGFGQEVKHMINFAWLNDRITGFPGILGDVKDILQEVEDMAATERKEQSKYQIIHGDFWTGNIVLPNASIEEGTEVPIFVVDWELAQLGLPSVDFGQMIAEMYALWLYKSITAGLWMMKGFIEAYGDISEDFAFRTAIQVGTHLLCITTTFPGWGPPEQVEKVACIGRDVIVHAWKRDHAWFIKGDLAGLFKATVNS</sequence>
<comment type="caution">
    <text evidence="1">The sequence shown here is derived from an EMBL/GenBank/DDBJ whole genome shotgun (WGS) entry which is preliminary data.</text>
</comment>
<name>A0ACC3YPQ9_COLTU</name>
<organism evidence="1 2">
    <name type="scientific">Colletotrichum truncatum</name>
    <name type="common">Anthracnose fungus</name>
    <name type="synonym">Colletotrichum capsici</name>
    <dbReference type="NCBI Taxonomy" id="5467"/>
    <lineage>
        <taxon>Eukaryota</taxon>
        <taxon>Fungi</taxon>
        <taxon>Dikarya</taxon>
        <taxon>Ascomycota</taxon>
        <taxon>Pezizomycotina</taxon>
        <taxon>Sordariomycetes</taxon>
        <taxon>Hypocreomycetidae</taxon>
        <taxon>Glomerellales</taxon>
        <taxon>Glomerellaceae</taxon>
        <taxon>Colletotrichum</taxon>
        <taxon>Colletotrichum truncatum species complex</taxon>
    </lineage>
</organism>
<protein>
    <submittedName>
        <fullName evidence="1">Uncharacterized protein</fullName>
    </submittedName>
</protein>
<dbReference type="Proteomes" id="UP000805649">
    <property type="component" value="Unassembled WGS sequence"/>
</dbReference>
<evidence type="ECO:0000313" key="2">
    <source>
        <dbReference type="Proteomes" id="UP000805649"/>
    </source>
</evidence>
<keyword evidence="2" id="KW-1185">Reference proteome</keyword>
<accession>A0ACC3YPQ9</accession>
<proteinExistence type="predicted"/>
<reference evidence="1 2" key="1">
    <citation type="journal article" date="2020" name="Phytopathology">
        <title>Genome Sequence Resources of Colletotrichum truncatum, C. plurivorum, C. musicola, and C. sojae: Four Species Pathogenic to Soybean (Glycine max).</title>
        <authorList>
            <person name="Rogerio F."/>
            <person name="Boufleur T.R."/>
            <person name="Ciampi-Guillardi M."/>
            <person name="Sukno S.A."/>
            <person name="Thon M.R."/>
            <person name="Massola Junior N.S."/>
            <person name="Baroncelli R."/>
        </authorList>
    </citation>
    <scope>NUCLEOTIDE SEQUENCE [LARGE SCALE GENOMIC DNA]</scope>
    <source>
        <strain evidence="1 2">CMES1059</strain>
    </source>
</reference>
<evidence type="ECO:0000313" key="1">
    <source>
        <dbReference type="EMBL" id="KAL0933898.1"/>
    </source>
</evidence>
<gene>
    <name evidence="1" type="ORF">CTRU02_210697</name>
</gene>